<dbReference type="Proteomes" id="UP001163046">
    <property type="component" value="Unassembled WGS sequence"/>
</dbReference>
<protein>
    <submittedName>
        <fullName evidence="2">Uncharacterized protein</fullName>
    </submittedName>
</protein>
<evidence type="ECO:0000313" key="3">
    <source>
        <dbReference type="Proteomes" id="UP001163046"/>
    </source>
</evidence>
<evidence type="ECO:0000313" key="2">
    <source>
        <dbReference type="EMBL" id="KAJ7383690.1"/>
    </source>
</evidence>
<sequence length="239" mass="28262">MKDEIESMRDNLRALVREKEDGMKEYTSLQKDLAKITNDRQLLEEQVQDEMHRADKLTKERSSLQGKVDEMRKDLNKRDLVAAADKKTINTYADEIKNLKDEKGNVVKEAEKLRKQSKNLLHDMEKMNRVEILRNENALLLQKVDQFDKMRDDLDSVQDDLEYMNRLKEDLKALKIKTENSQKEIEILRNKNELLLHKVDEFDQIQEDIHKLQDEKVLGLREMDILKDENEALLENSGQ</sequence>
<gene>
    <name evidence="2" type="ORF">OS493_026220</name>
</gene>
<name>A0A9W9ZLP4_9CNID</name>
<evidence type="ECO:0000256" key="1">
    <source>
        <dbReference type="SAM" id="Coils"/>
    </source>
</evidence>
<dbReference type="AlphaFoldDB" id="A0A9W9ZLP4"/>
<feature type="coiled-coil region" evidence="1">
    <location>
        <begin position="164"/>
        <end position="198"/>
    </location>
</feature>
<keyword evidence="3" id="KW-1185">Reference proteome</keyword>
<reference evidence="2" key="1">
    <citation type="submission" date="2023-01" db="EMBL/GenBank/DDBJ databases">
        <title>Genome assembly of the deep-sea coral Lophelia pertusa.</title>
        <authorList>
            <person name="Herrera S."/>
            <person name="Cordes E."/>
        </authorList>
    </citation>
    <scope>NUCLEOTIDE SEQUENCE</scope>
    <source>
        <strain evidence="2">USNM1676648</strain>
        <tissue evidence="2">Polyp</tissue>
    </source>
</reference>
<feature type="coiled-coil region" evidence="1">
    <location>
        <begin position="5"/>
        <end position="130"/>
    </location>
</feature>
<organism evidence="2 3">
    <name type="scientific">Desmophyllum pertusum</name>
    <dbReference type="NCBI Taxonomy" id="174260"/>
    <lineage>
        <taxon>Eukaryota</taxon>
        <taxon>Metazoa</taxon>
        <taxon>Cnidaria</taxon>
        <taxon>Anthozoa</taxon>
        <taxon>Hexacorallia</taxon>
        <taxon>Scleractinia</taxon>
        <taxon>Caryophylliina</taxon>
        <taxon>Caryophylliidae</taxon>
        <taxon>Desmophyllum</taxon>
    </lineage>
</organism>
<proteinExistence type="predicted"/>
<dbReference type="EMBL" id="MU825895">
    <property type="protein sequence ID" value="KAJ7383690.1"/>
    <property type="molecule type" value="Genomic_DNA"/>
</dbReference>
<dbReference type="OrthoDB" id="2427280at2759"/>
<comment type="caution">
    <text evidence="2">The sequence shown here is derived from an EMBL/GenBank/DDBJ whole genome shotgun (WGS) entry which is preliminary data.</text>
</comment>
<keyword evidence="1" id="KW-0175">Coiled coil</keyword>
<accession>A0A9W9ZLP4</accession>